<dbReference type="GO" id="GO:0045132">
    <property type="term" value="P:meiotic chromosome segregation"/>
    <property type="evidence" value="ECO:0007669"/>
    <property type="project" value="InterPro"/>
</dbReference>
<feature type="compositionally biased region" description="Polar residues" evidence="4">
    <location>
        <begin position="166"/>
        <end position="178"/>
    </location>
</feature>
<keyword evidence="3" id="KW-0175">Coiled coil</keyword>
<protein>
    <recommendedName>
        <fullName evidence="5">Shugoshin C-terminal domain-containing protein</fullName>
    </recommendedName>
</protein>
<comment type="similarity">
    <text evidence="1">Belongs to the shugoshin family.</text>
</comment>
<evidence type="ECO:0000256" key="4">
    <source>
        <dbReference type="SAM" id="MobiDB-lite"/>
    </source>
</evidence>
<feature type="region of interest" description="Disordered" evidence="4">
    <location>
        <begin position="521"/>
        <end position="622"/>
    </location>
</feature>
<feature type="compositionally biased region" description="Basic residues" evidence="4">
    <location>
        <begin position="559"/>
        <end position="572"/>
    </location>
</feature>
<evidence type="ECO:0000256" key="2">
    <source>
        <dbReference type="ARBA" id="ARBA00022829"/>
    </source>
</evidence>
<evidence type="ECO:0000259" key="5">
    <source>
        <dbReference type="Pfam" id="PF07557"/>
    </source>
</evidence>
<keyword evidence="2" id="KW-0159">Chromosome partition</keyword>
<keyword evidence="7" id="KW-1185">Reference proteome</keyword>
<organism evidence="6 7">
    <name type="scientific">Exocentrus adspersus</name>
    <dbReference type="NCBI Taxonomy" id="1586481"/>
    <lineage>
        <taxon>Eukaryota</taxon>
        <taxon>Metazoa</taxon>
        <taxon>Ecdysozoa</taxon>
        <taxon>Arthropoda</taxon>
        <taxon>Hexapoda</taxon>
        <taxon>Insecta</taxon>
        <taxon>Pterygota</taxon>
        <taxon>Neoptera</taxon>
        <taxon>Endopterygota</taxon>
        <taxon>Coleoptera</taxon>
        <taxon>Polyphaga</taxon>
        <taxon>Cucujiformia</taxon>
        <taxon>Chrysomeloidea</taxon>
        <taxon>Cerambycidae</taxon>
        <taxon>Lamiinae</taxon>
        <taxon>Acanthocinini</taxon>
        <taxon>Exocentrus</taxon>
    </lineage>
</organism>
<evidence type="ECO:0000256" key="1">
    <source>
        <dbReference type="ARBA" id="ARBA00010845"/>
    </source>
</evidence>
<name>A0AAV8W925_9CUCU</name>
<feature type="domain" description="Shugoshin C-terminal" evidence="5">
    <location>
        <begin position="598"/>
        <end position="620"/>
    </location>
</feature>
<feature type="compositionally biased region" description="Acidic residues" evidence="4">
    <location>
        <begin position="229"/>
        <end position="248"/>
    </location>
</feature>
<evidence type="ECO:0000256" key="3">
    <source>
        <dbReference type="SAM" id="Coils"/>
    </source>
</evidence>
<proteinExistence type="inferred from homology"/>
<feature type="compositionally biased region" description="Acidic residues" evidence="4">
    <location>
        <begin position="183"/>
        <end position="200"/>
    </location>
</feature>
<dbReference type="GO" id="GO:0005634">
    <property type="term" value="C:nucleus"/>
    <property type="evidence" value="ECO:0007669"/>
    <property type="project" value="InterPro"/>
</dbReference>
<evidence type="ECO:0000313" key="7">
    <source>
        <dbReference type="Proteomes" id="UP001159042"/>
    </source>
</evidence>
<feature type="region of interest" description="Disordered" evidence="4">
    <location>
        <begin position="223"/>
        <end position="253"/>
    </location>
</feature>
<dbReference type="InterPro" id="IPR011515">
    <property type="entry name" value="Shugoshin_C"/>
</dbReference>
<dbReference type="Proteomes" id="UP001159042">
    <property type="component" value="Unassembled WGS sequence"/>
</dbReference>
<feature type="region of interest" description="Disordered" evidence="4">
    <location>
        <begin position="356"/>
        <end position="386"/>
    </location>
</feature>
<comment type="caution">
    <text evidence="6">The sequence shown here is derived from an EMBL/GenBank/DDBJ whole genome shotgun (WGS) entry which is preliminary data.</text>
</comment>
<sequence length="622" mass="70048">MVARRDRDRSKSPCGNISMELDNRALKAKNSSLTQTVAKLQQDNAELLKQLNLVQGENFEINSRYNNLKNVISIIDSSTKTCLPKLNEVVDTFSGIIQLCSVAANLSNYFAIVNNSTNKDTRTQAVKPHIVNGHVLHNPTITLSRLSNEITLTPPRPNRSAEMVRPSTSRGFEEQISNRNEDDKADSDSDDSEDANEEQETTFVCRANRSSCRAREENNIDMSRLRVEEYEDSDEENEEPVVEEEESDEEHRERLTTIHEVDEEEEQMYNSVSPRSRHRRFLNGRLQEVRIYLNQLPNTYIEQFRGAGNISISVSPPERRSSFKHRTSSLVGEVNDSVMDNGRMYLDEQVNLSRLSQGEKSYNESSRQGESNSKMNVSFKSSLGRSPTSYEAGLGMSSNMSNIYGENMSAIHNLQASSASTSAGIRNDSNSMQSETLQELDLLHLQLQHRTSTPIVQRISGGSRYDSPNRSKTGDSIMFKNITKRRSNSREQQRKVAQVILDRLSIEKRLSRSPIKGMKDLVNLPPIRKSSDLSKSLKKEDEGEMRQNAASADQENVGKKGKSSAKGRRRKRDSPTMKAGAVAVIPKKTSPPKSPAAGRPKRAARPKTLKEPNLNRKMRRSK</sequence>
<evidence type="ECO:0000313" key="6">
    <source>
        <dbReference type="EMBL" id="KAJ8923116.1"/>
    </source>
</evidence>
<feature type="region of interest" description="Disordered" evidence="4">
    <location>
        <begin position="147"/>
        <end position="203"/>
    </location>
</feature>
<dbReference type="GO" id="GO:0000775">
    <property type="term" value="C:chromosome, centromeric region"/>
    <property type="evidence" value="ECO:0007669"/>
    <property type="project" value="InterPro"/>
</dbReference>
<feature type="compositionally biased region" description="Basic and acidic residues" evidence="4">
    <location>
        <begin position="529"/>
        <end position="545"/>
    </location>
</feature>
<dbReference type="AlphaFoldDB" id="A0AAV8W925"/>
<reference evidence="6 7" key="1">
    <citation type="journal article" date="2023" name="Insect Mol. Biol.">
        <title>Genome sequencing provides insights into the evolution of gene families encoding plant cell wall-degrading enzymes in longhorned beetles.</title>
        <authorList>
            <person name="Shin N.R."/>
            <person name="Okamura Y."/>
            <person name="Kirsch R."/>
            <person name="Pauchet Y."/>
        </authorList>
    </citation>
    <scope>NUCLEOTIDE SEQUENCE [LARGE SCALE GENOMIC DNA]</scope>
    <source>
        <strain evidence="6">EAD_L_NR</strain>
    </source>
</reference>
<feature type="coiled-coil region" evidence="3">
    <location>
        <begin position="23"/>
        <end position="57"/>
    </location>
</feature>
<gene>
    <name evidence="6" type="ORF">NQ315_001669</name>
</gene>
<dbReference type="EMBL" id="JANEYG010000005">
    <property type="protein sequence ID" value="KAJ8923116.1"/>
    <property type="molecule type" value="Genomic_DNA"/>
</dbReference>
<accession>A0AAV8W925</accession>
<dbReference type="Pfam" id="PF07557">
    <property type="entry name" value="Shugoshin_C"/>
    <property type="match status" value="1"/>
</dbReference>